<dbReference type="EMBL" id="FNBS01000051">
    <property type="protein sequence ID" value="SDG21898.1"/>
    <property type="molecule type" value="Genomic_DNA"/>
</dbReference>
<feature type="transmembrane region" description="Helical" evidence="1">
    <location>
        <begin position="79"/>
        <end position="98"/>
    </location>
</feature>
<dbReference type="Pfam" id="PF01976">
    <property type="entry name" value="DUF116"/>
    <property type="match status" value="1"/>
</dbReference>
<dbReference type="PANTHER" id="PTHR43801">
    <property type="entry name" value="NUCLEOTIDE-BINDING PROTEIN-RELATED"/>
    <property type="match status" value="1"/>
</dbReference>
<evidence type="ECO:0000256" key="1">
    <source>
        <dbReference type="SAM" id="Phobius"/>
    </source>
</evidence>
<gene>
    <name evidence="2" type="ORF">SAMN04244560_01975</name>
</gene>
<dbReference type="Proteomes" id="UP000183404">
    <property type="component" value="Unassembled WGS sequence"/>
</dbReference>
<keyword evidence="1" id="KW-1133">Transmembrane helix</keyword>
<feature type="transmembrane region" description="Helical" evidence="1">
    <location>
        <begin position="7"/>
        <end position="30"/>
    </location>
</feature>
<name>A0A1G7SFW4_THETY</name>
<dbReference type="AlphaFoldDB" id="A0A1G7SFW4"/>
<dbReference type="PIRSF" id="PIRSF006594">
    <property type="entry name" value="UCP006594"/>
    <property type="match status" value="1"/>
</dbReference>
<dbReference type="RefSeq" id="WP_074592709.1">
    <property type="nucleotide sequence ID" value="NZ_FNBS01000051.1"/>
</dbReference>
<proteinExistence type="predicted"/>
<keyword evidence="1" id="KW-0812">Transmembrane</keyword>
<protein>
    <recommendedName>
        <fullName evidence="4">DUF116 domain-containing protein</fullName>
    </recommendedName>
</protein>
<dbReference type="InterPro" id="IPR002829">
    <property type="entry name" value="DUF116"/>
</dbReference>
<accession>A0A1G7SFW4</accession>
<reference evidence="2 3" key="1">
    <citation type="submission" date="2016-10" db="EMBL/GenBank/DDBJ databases">
        <authorList>
            <person name="de Groot N.N."/>
        </authorList>
    </citation>
    <scope>NUCLEOTIDE SEQUENCE [LARGE SCALE GENOMIC DNA]</scope>
    <source>
        <strain evidence="2 3">DSM 569</strain>
    </source>
</reference>
<keyword evidence="1" id="KW-0472">Membrane</keyword>
<feature type="transmembrane region" description="Helical" evidence="1">
    <location>
        <begin position="42"/>
        <end position="67"/>
    </location>
</feature>
<dbReference type="PANTHER" id="PTHR43801:SF1">
    <property type="entry name" value="POLYPRENYL SYNTHETASE"/>
    <property type="match status" value="1"/>
</dbReference>
<evidence type="ECO:0000313" key="3">
    <source>
        <dbReference type="Proteomes" id="UP000183404"/>
    </source>
</evidence>
<organism evidence="2 3">
    <name type="scientific">Thermoanaerobacter thermohydrosulfuricus</name>
    <name type="common">Clostridium thermohydrosulfuricum</name>
    <dbReference type="NCBI Taxonomy" id="1516"/>
    <lineage>
        <taxon>Bacteria</taxon>
        <taxon>Bacillati</taxon>
        <taxon>Bacillota</taxon>
        <taxon>Clostridia</taxon>
        <taxon>Thermoanaerobacterales</taxon>
        <taxon>Thermoanaerobacteraceae</taxon>
        <taxon>Thermoanaerobacter</taxon>
    </lineage>
</organism>
<evidence type="ECO:0008006" key="4">
    <source>
        <dbReference type="Google" id="ProtNLM"/>
    </source>
</evidence>
<sequence>MKGKKRVFLGILAVTFLVFTLIVLGILYVINRGRIELYKYLLMTLMIFVLFLMALIVAVIGATFSVVVSKKSNKFLSSFIANFLDLFYPLVVFVARVLDLKIEKVEQSYIEIKNFLFNRNIKRYAPQDILILAPHCIQYSGCKFKVTYDIDNCRRCGKCQINDLVNFKEKYGVNVAVATGGTLARKVVKDTKPKVIIAIACERDLTSGMQDVKQIPVYGIINERPNGPCFNTRVDVQKIEETIKKLLNGAFL</sequence>
<evidence type="ECO:0000313" key="2">
    <source>
        <dbReference type="EMBL" id="SDG21898.1"/>
    </source>
</evidence>